<accession>A0A715ATB2</accession>
<dbReference type="AlphaFoldDB" id="A0A715ATB2"/>
<dbReference type="EMBL" id="DAAOZL010000025">
    <property type="protein sequence ID" value="HAD4524338.1"/>
    <property type="molecule type" value="Genomic_DNA"/>
</dbReference>
<evidence type="ECO:0000313" key="1">
    <source>
        <dbReference type="EMBL" id="HAD4524338.1"/>
    </source>
</evidence>
<name>A0A715ATB2_SALTI</name>
<sequence length="150" mass="16638">MLRTLIKVTFGYPAIFDEVRQECQINNAHVVAGCGSGYQSVYSRCQSCRTSVRKSSGPGFVCRISGCKSTEFAQRHGREGIKLMGQKFFDMHESSRLNMSFNCSGAFNIIYIMRSMMMENGKQPPSVNQSYNQRPALADAMSIPIVNSGA</sequence>
<protein>
    <submittedName>
        <fullName evidence="1">Uncharacterized protein</fullName>
    </submittedName>
</protein>
<organism evidence="1">
    <name type="scientific">Salmonella enterica subsp. enterica serovar Typhi str. CT18</name>
    <dbReference type="NCBI Taxonomy" id="220341"/>
    <lineage>
        <taxon>Bacteria</taxon>
        <taxon>Pseudomonadati</taxon>
        <taxon>Pseudomonadota</taxon>
        <taxon>Gammaproteobacteria</taxon>
        <taxon>Enterobacterales</taxon>
        <taxon>Enterobacteriaceae</taxon>
        <taxon>Salmonella</taxon>
    </lineage>
</organism>
<proteinExistence type="predicted"/>
<reference evidence="1" key="2">
    <citation type="submission" date="2019-01" db="EMBL/GenBank/DDBJ databases">
        <authorList>
            <consortium name="NCBI Pathogen Detection Project"/>
        </authorList>
    </citation>
    <scope>NUCLEOTIDE SEQUENCE</scope>
    <source>
        <strain evidence="1">CT18</strain>
    </source>
</reference>
<reference evidence="1" key="1">
    <citation type="journal article" date="2018" name="Genome Biol.">
        <title>SKESA: strategic k-mer extension for scrupulous assemblies.</title>
        <authorList>
            <person name="Souvorov A."/>
            <person name="Agarwala R."/>
            <person name="Lipman D.J."/>
        </authorList>
    </citation>
    <scope>NUCLEOTIDE SEQUENCE</scope>
    <source>
        <strain evidence="1">CT18</strain>
    </source>
</reference>
<comment type="caution">
    <text evidence="1">The sequence shown here is derived from an EMBL/GenBank/DDBJ whole genome shotgun (WGS) entry which is preliminary data.</text>
</comment>
<gene>
    <name evidence="1" type="ORF">G1T66_17945</name>
</gene>
<dbReference type="PROSITE" id="PS51257">
    <property type="entry name" value="PROKAR_LIPOPROTEIN"/>
    <property type="match status" value="1"/>
</dbReference>